<name>A0A1U9KBJ6_9BACL</name>
<dbReference type="Pfam" id="PF21516">
    <property type="entry name" value="YqeH-like_C"/>
    <property type="match status" value="1"/>
</dbReference>
<proteinExistence type="predicted"/>
<dbReference type="PANTHER" id="PTHR46434:SF1">
    <property type="entry name" value="GENETIC INTERACTOR OF PROHIBITINS 3, MITOCHONDRIAL"/>
    <property type="match status" value="1"/>
</dbReference>
<dbReference type="SUPFAM" id="SSF52540">
    <property type="entry name" value="P-loop containing nucleoside triphosphate hydrolases"/>
    <property type="match status" value="1"/>
</dbReference>
<dbReference type="Proteomes" id="UP000188603">
    <property type="component" value="Chromosome"/>
</dbReference>
<dbReference type="Gene3D" id="3.40.50.300">
    <property type="entry name" value="P-loop containing nucleotide triphosphate hydrolases"/>
    <property type="match status" value="1"/>
</dbReference>
<dbReference type="OrthoDB" id="9773841at2"/>
<accession>A0A1U9KBJ6</accession>
<evidence type="ECO:0000259" key="1">
    <source>
        <dbReference type="PROSITE" id="PS51721"/>
    </source>
</evidence>
<sequence>MSKETRYCAGCGVPIQTEDPQRSGYVPPEALEREHLVCRRCHRIRHYNEVGKTERTADDFRTVLQELTTQEALVVHIVDIFDLEGSWIPELSRYIGDNPLLLVANKVDLLPQSVRPEKIERWLAQFVKGRKTDPVDIVLCSVKMNLNVERVVEKIEEYRNGRDVYIVGATNVGKSSFINRLLQQYGDGEGDEITTSYYPGTTLDAIRIPLDDNREIVDTPGIVNEDRLSERVSPDELRLIVPKTVIHPKVYQLNDGQTLFFGGLGRLDFKRGPRQPFVCYMAKDLYIHRTKTERADSLYAEHVGKMLSPPFEKGTLPPMWKQSFHVRGEKTDIVISGLGWVTCRGDAAELDVYAPKGITVSLRPALI</sequence>
<dbReference type="InterPro" id="IPR019988">
    <property type="entry name" value="GTP-bd_ribosome_bgen_YqeH"/>
</dbReference>
<protein>
    <submittedName>
        <fullName evidence="2">Ribosome biogenesis GTPase YqeH</fullName>
    </submittedName>
</protein>
<dbReference type="Pfam" id="PF01926">
    <property type="entry name" value="MMR_HSR1"/>
    <property type="match status" value="1"/>
</dbReference>
<dbReference type="PROSITE" id="PS51721">
    <property type="entry name" value="G_CP"/>
    <property type="match status" value="1"/>
</dbReference>
<reference evidence="2 3" key="1">
    <citation type="journal article" date="2015" name="Int. J. Syst. Evol. Microbiol.">
        <title>Novibacillus thermophilus gen. nov., sp. nov., a Gram-staining-negative and moderately thermophilic member of the family Thermoactinomycetaceae.</title>
        <authorList>
            <person name="Yang G."/>
            <person name="Chen J."/>
            <person name="Zhou S."/>
        </authorList>
    </citation>
    <scope>NUCLEOTIDE SEQUENCE [LARGE SCALE GENOMIC DNA]</scope>
    <source>
        <strain evidence="2 3">SG-1</strain>
    </source>
</reference>
<dbReference type="InterPro" id="IPR027417">
    <property type="entry name" value="P-loop_NTPase"/>
</dbReference>
<dbReference type="STRING" id="1471761.B0W44_05455"/>
<dbReference type="GO" id="GO:0005525">
    <property type="term" value="F:GTP binding"/>
    <property type="evidence" value="ECO:0007669"/>
    <property type="project" value="InterPro"/>
</dbReference>
<organism evidence="2 3">
    <name type="scientific">Novibacillus thermophilus</name>
    <dbReference type="NCBI Taxonomy" id="1471761"/>
    <lineage>
        <taxon>Bacteria</taxon>
        <taxon>Bacillati</taxon>
        <taxon>Bacillota</taxon>
        <taxon>Bacilli</taxon>
        <taxon>Bacillales</taxon>
        <taxon>Thermoactinomycetaceae</taxon>
        <taxon>Novibacillus</taxon>
    </lineage>
</organism>
<dbReference type="AlphaFoldDB" id="A0A1U9KBJ6"/>
<evidence type="ECO:0000313" key="3">
    <source>
        <dbReference type="Proteomes" id="UP000188603"/>
    </source>
</evidence>
<dbReference type="InterPro" id="IPR048422">
    <property type="entry name" value="NOA1/YqeH-like_C"/>
</dbReference>
<dbReference type="CDD" id="cd01855">
    <property type="entry name" value="YqeH"/>
    <property type="match status" value="1"/>
</dbReference>
<gene>
    <name evidence="2" type="ORF">B0W44_05455</name>
</gene>
<evidence type="ECO:0000313" key="2">
    <source>
        <dbReference type="EMBL" id="AQS57410.1"/>
    </source>
</evidence>
<dbReference type="InterPro" id="IPR006073">
    <property type="entry name" value="GTP-bd"/>
</dbReference>
<dbReference type="InterPro" id="IPR030378">
    <property type="entry name" value="G_CP_dom"/>
</dbReference>
<keyword evidence="3" id="KW-1185">Reference proteome</keyword>
<dbReference type="EMBL" id="CP019699">
    <property type="protein sequence ID" value="AQS57410.1"/>
    <property type="molecule type" value="Genomic_DNA"/>
</dbReference>
<dbReference type="InterPro" id="IPR050896">
    <property type="entry name" value="Mito_lipid_metab_GTPase"/>
</dbReference>
<dbReference type="KEGG" id="ntr:B0W44_05455"/>
<feature type="domain" description="CP-type G" evidence="1">
    <location>
        <begin position="57"/>
        <end position="225"/>
    </location>
</feature>
<dbReference type="PANTHER" id="PTHR46434">
    <property type="entry name" value="GENETIC INTERACTOR OF PROHIBITINS 3, MITOCHONDRIAL"/>
    <property type="match status" value="1"/>
</dbReference>
<dbReference type="NCBIfam" id="TIGR03597">
    <property type="entry name" value="GTPase_YqeH"/>
    <property type="match status" value="1"/>
</dbReference>